<dbReference type="Proteomes" id="UP001357733">
    <property type="component" value="Unassembled WGS sequence"/>
</dbReference>
<name>A0AAW9MVH8_9FIRM</name>
<dbReference type="FunFam" id="3.30.70.1400:FF:000001">
    <property type="entry name" value="Aminomethyltransferase"/>
    <property type="match status" value="1"/>
</dbReference>
<organism evidence="6 7">
    <name type="scientific">Citroniella saccharovorans</name>
    <dbReference type="NCBI Taxonomy" id="2053367"/>
    <lineage>
        <taxon>Bacteria</taxon>
        <taxon>Bacillati</taxon>
        <taxon>Bacillota</taxon>
        <taxon>Tissierellia</taxon>
        <taxon>Tissierellales</taxon>
        <taxon>Peptoniphilaceae</taxon>
        <taxon>Citroniella</taxon>
    </lineage>
</organism>
<evidence type="ECO:0000259" key="5">
    <source>
        <dbReference type="Pfam" id="PF01571"/>
    </source>
</evidence>
<comment type="similarity">
    <text evidence="1">Belongs to the GcvT family.</text>
</comment>
<dbReference type="PANTHER" id="PTHR43757:SF2">
    <property type="entry name" value="AMINOMETHYLTRANSFERASE, MITOCHONDRIAL"/>
    <property type="match status" value="1"/>
</dbReference>
<feature type="binding site" evidence="4">
    <location>
        <position position="198"/>
    </location>
    <ligand>
        <name>substrate</name>
    </ligand>
</feature>
<dbReference type="EMBL" id="JAYKOT010000003">
    <property type="protein sequence ID" value="MEB3430060.1"/>
    <property type="molecule type" value="Genomic_DNA"/>
</dbReference>
<dbReference type="InterPro" id="IPR006223">
    <property type="entry name" value="GcvT"/>
</dbReference>
<dbReference type="SUPFAM" id="SSF103025">
    <property type="entry name" value="Folate-binding domain"/>
    <property type="match status" value="1"/>
</dbReference>
<dbReference type="PIRSF" id="PIRSF006487">
    <property type="entry name" value="GcvT"/>
    <property type="match status" value="1"/>
</dbReference>
<evidence type="ECO:0000256" key="4">
    <source>
        <dbReference type="PIRSR" id="PIRSR006487-1"/>
    </source>
</evidence>
<evidence type="ECO:0000256" key="3">
    <source>
        <dbReference type="ARBA" id="ARBA00022679"/>
    </source>
</evidence>
<dbReference type="EC" id="2.1.2.10" evidence="6"/>
<dbReference type="GO" id="GO:0008483">
    <property type="term" value="F:transaminase activity"/>
    <property type="evidence" value="ECO:0007669"/>
    <property type="project" value="UniProtKB-KW"/>
</dbReference>
<dbReference type="GO" id="GO:0005960">
    <property type="term" value="C:glycine cleavage complex"/>
    <property type="evidence" value="ECO:0007669"/>
    <property type="project" value="InterPro"/>
</dbReference>
<dbReference type="AlphaFoldDB" id="A0AAW9MVH8"/>
<dbReference type="InterPro" id="IPR027266">
    <property type="entry name" value="TrmE/GcvT-like"/>
</dbReference>
<dbReference type="PANTHER" id="PTHR43757">
    <property type="entry name" value="AMINOMETHYLTRANSFERASE"/>
    <property type="match status" value="1"/>
</dbReference>
<dbReference type="InterPro" id="IPR028896">
    <property type="entry name" value="GcvT/YgfZ/DmdA"/>
</dbReference>
<protein>
    <submittedName>
        <fullName evidence="6">Glycine cleavage system aminomethyltransferase GcvT</fullName>
        <ecNumber evidence="6">2.1.2.10</ecNumber>
    </submittedName>
</protein>
<dbReference type="NCBIfam" id="NF001567">
    <property type="entry name" value="PRK00389.1"/>
    <property type="match status" value="1"/>
</dbReference>
<evidence type="ECO:0000313" key="7">
    <source>
        <dbReference type="Proteomes" id="UP001357733"/>
    </source>
</evidence>
<keyword evidence="2" id="KW-0032">Aminotransferase</keyword>
<reference evidence="6 7" key="1">
    <citation type="submission" date="2024-01" db="EMBL/GenBank/DDBJ databases">
        <title>Complete genome sequence of Citroniella saccharovorans strain M6.X9, isolated from human fecal sample.</title>
        <authorList>
            <person name="Cheng G."/>
            <person name="Westerholm M."/>
            <person name="Schnurer A."/>
        </authorList>
    </citation>
    <scope>NUCLEOTIDE SEQUENCE [LARGE SCALE GENOMIC DNA]</scope>
    <source>
        <strain evidence="6 7">DSM 29873</strain>
    </source>
</reference>
<comment type="caution">
    <text evidence="6">The sequence shown here is derived from an EMBL/GenBank/DDBJ whole genome shotgun (WGS) entry which is preliminary data.</text>
</comment>
<keyword evidence="3 6" id="KW-0808">Transferase</keyword>
<evidence type="ECO:0000256" key="1">
    <source>
        <dbReference type="ARBA" id="ARBA00008609"/>
    </source>
</evidence>
<dbReference type="GO" id="GO:0006546">
    <property type="term" value="P:glycine catabolic process"/>
    <property type="evidence" value="ECO:0007669"/>
    <property type="project" value="InterPro"/>
</dbReference>
<dbReference type="InterPro" id="IPR006222">
    <property type="entry name" value="GCVT_N"/>
</dbReference>
<dbReference type="Gene3D" id="4.10.1250.10">
    <property type="entry name" value="Aminomethyltransferase fragment"/>
    <property type="match status" value="1"/>
</dbReference>
<keyword evidence="7" id="KW-1185">Reference proteome</keyword>
<evidence type="ECO:0000256" key="2">
    <source>
        <dbReference type="ARBA" id="ARBA00022576"/>
    </source>
</evidence>
<dbReference type="Gene3D" id="3.30.1360.120">
    <property type="entry name" value="Probable tRNA modification gtpase trme, domain 1"/>
    <property type="match status" value="1"/>
</dbReference>
<dbReference type="NCBIfam" id="TIGR00528">
    <property type="entry name" value="gcvT"/>
    <property type="match status" value="1"/>
</dbReference>
<dbReference type="GO" id="GO:0005829">
    <property type="term" value="C:cytosol"/>
    <property type="evidence" value="ECO:0007669"/>
    <property type="project" value="TreeGrafter"/>
</dbReference>
<dbReference type="Gene3D" id="3.30.70.1400">
    <property type="entry name" value="Aminomethyltransferase beta-barrel domains"/>
    <property type="match status" value="1"/>
</dbReference>
<dbReference type="GO" id="GO:0004047">
    <property type="term" value="F:aminomethyltransferase activity"/>
    <property type="evidence" value="ECO:0007669"/>
    <property type="project" value="UniProtKB-EC"/>
</dbReference>
<dbReference type="FunFam" id="4.10.1250.10:FF:000001">
    <property type="entry name" value="Aminomethyltransferase"/>
    <property type="match status" value="1"/>
</dbReference>
<feature type="domain" description="GCVT N-terminal" evidence="5">
    <location>
        <begin position="8"/>
        <end position="261"/>
    </location>
</feature>
<sequence length="294" mass="33648">MELKKTPIYDVHVKLGGNMIEYAGWALPSEFTSLTEEHNAVRENVGIFDVSHMGEIFITGKDAVKFINYLLSNDIRKISDNECQYSIMLNDKGGVVDDLLISKYNDEKFLLVVNGANCDKDYKWILDHKEGYDVEVVNDSSKYAEIAVQGPKSQELLQKLIDYNLEDLEYYHFVDGVDFDGKKVLISRTGYTGELGYEIYADWNDGAEIFEKLIEKGAVPCGLGCRDTLRFEASMPLYGNEMDEENNPLHAGLKFAIDFKKEDDFIGRKPLEEEYNKGIEKEDHRPRVNWQGYS</sequence>
<dbReference type="Pfam" id="PF01571">
    <property type="entry name" value="GCV_T"/>
    <property type="match status" value="1"/>
</dbReference>
<proteinExistence type="inferred from homology"/>
<dbReference type="RefSeq" id="WP_324620220.1">
    <property type="nucleotide sequence ID" value="NZ_JAYKOT010000003.1"/>
</dbReference>
<accession>A0AAW9MVH8</accession>
<gene>
    <name evidence="6" type="primary">gcvT</name>
    <name evidence="6" type="ORF">VLK81_08675</name>
</gene>
<evidence type="ECO:0000313" key="6">
    <source>
        <dbReference type="EMBL" id="MEB3430060.1"/>
    </source>
</evidence>